<name>A0A4P6FFR8_9MICO</name>
<reference evidence="4 5" key="1">
    <citation type="submission" date="2019-01" db="EMBL/GenBank/DDBJ databases">
        <title>Genome sequencing of strain FW100M-8.</title>
        <authorList>
            <person name="Heo J."/>
            <person name="Kim S.-J."/>
            <person name="Kim J.-S."/>
            <person name="Hong S.-B."/>
            <person name="Kwon S.-W."/>
        </authorList>
    </citation>
    <scope>NUCLEOTIDE SEQUENCE [LARGE SCALE GENOMIC DNA]</scope>
    <source>
        <strain evidence="4 5">FW100M-8</strain>
    </source>
</reference>
<keyword evidence="2" id="KW-0812">Transmembrane</keyword>
<feature type="region of interest" description="Disordered" evidence="1">
    <location>
        <begin position="222"/>
        <end position="254"/>
    </location>
</feature>
<proteinExistence type="predicted"/>
<keyword evidence="5" id="KW-1185">Reference proteome</keyword>
<dbReference type="InterPro" id="IPR005182">
    <property type="entry name" value="YdbS-like_PH"/>
</dbReference>
<protein>
    <submittedName>
        <fullName evidence="4">PH domain-containing protein</fullName>
    </submittedName>
</protein>
<sequence>MTGRRVRLFDPNVRKHLITDEGEVVVDEVTKHWTASLKPFLEIALAVPVLALLFWLPRDFYWVPLLGAPILVLHALWRIAEVRMDRFVITNMRVFRVHGILSQQISTMPLARILDISVRKPVIGRILGYGHFVFESAAQDQGLREIRFVGRPDQRDLTIQRVIARAGLRGAGAQQGVPARYPDSERMPRADDGWMHLRETRETERIGDAWWTEREERYDRDEARFVPVQDVSGSHPEHPTEPIATIDPERPAHA</sequence>
<dbReference type="AlphaFoldDB" id="A0A4P6FFR8"/>
<dbReference type="KEGG" id="agf:ET445_01800"/>
<keyword evidence="2" id="KW-1133">Transmembrane helix</keyword>
<evidence type="ECO:0000313" key="4">
    <source>
        <dbReference type="EMBL" id="QAY74814.1"/>
    </source>
</evidence>
<dbReference type="OrthoDB" id="3354538at2"/>
<evidence type="ECO:0000256" key="2">
    <source>
        <dbReference type="SAM" id="Phobius"/>
    </source>
</evidence>
<dbReference type="Pfam" id="PF03703">
    <property type="entry name" value="bPH_2"/>
    <property type="match status" value="1"/>
</dbReference>
<dbReference type="PANTHER" id="PTHR37938">
    <property type="entry name" value="BLL0215 PROTEIN"/>
    <property type="match status" value="1"/>
</dbReference>
<accession>A0A4P6FFR8</accession>
<feature type="transmembrane region" description="Helical" evidence="2">
    <location>
        <begin position="62"/>
        <end position="80"/>
    </location>
</feature>
<dbReference type="PANTHER" id="PTHR37938:SF1">
    <property type="entry name" value="BLL0215 PROTEIN"/>
    <property type="match status" value="1"/>
</dbReference>
<keyword evidence="2" id="KW-0472">Membrane</keyword>
<dbReference type="Proteomes" id="UP000291259">
    <property type="component" value="Chromosome"/>
</dbReference>
<evidence type="ECO:0000313" key="5">
    <source>
        <dbReference type="Proteomes" id="UP000291259"/>
    </source>
</evidence>
<evidence type="ECO:0000256" key="1">
    <source>
        <dbReference type="SAM" id="MobiDB-lite"/>
    </source>
</evidence>
<evidence type="ECO:0000259" key="3">
    <source>
        <dbReference type="Pfam" id="PF03703"/>
    </source>
</evidence>
<feature type="transmembrane region" description="Helical" evidence="2">
    <location>
        <begin position="40"/>
        <end position="56"/>
    </location>
</feature>
<gene>
    <name evidence="4" type="ORF">ET445_01800</name>
</gene>
<dbReference type="EMBL" id="CP035491">
    <property type="protein sequence ID" value="QAY74814.1"/>
    <property type="molecule type" value="Genomic_DNA"/>
</dbReference>
<feature type="domain" description="YdbS-like PH" evidence="3">
    <location>
        <begin position="83"/>
        <end position="155"/>
    </location>
</feature>
<organism evidence="4 5">
    <name type="scientific">Agromyces protaetiae</name>
    <dbReference type="NCBI Taxonomy" id="2509455"/>
    <lineage>
        <taxon>Bacteria</taxon>
        <taxon>Bacillati</taxon>
        <taxon>Actinomycetota</taxon>
        <taxon>Actinomycetes</taxon>
        <taxon>Micrococcales</taxon>
        <taxon>Microbacteriaceae</taxon>
        <taxon>Agromyces</taxon>
    </lineage>
</organism>